<gene>
    <name evidence="3" type="ORF">J1M35_14655</name>
</gene>
<dbReference type="PANTHER" id="PTHR34219">
    <property type="entry name" value="IRON-REGULATED INNER MEMBRANE PROTEIN-RELATED"/>
    <property type="match status" value="1"/>
</dbReference>
<dbReference type="RefSeq" id="WP_208007905.1">
    <property type="nucleotide sequence ID" value="NZ_CP071796.1"/>
</dbReference>
<feature type="transmembrane region" description="Helical" evidence="2">
    <location>
        <begin position="494"/>
        <end position="514"/>
    </location>
</feature>
<dbReference type="Pfam" id="PF03929">
    <property type="entry name" value="PepSY_TM"/>
    <property type="match status" value="1"/>
</dbReference>
<dbReference type="InterPro" id="IPR005625">
    <property type="entry name" value="PepSY-ass_TM"/>
</dbReference>
<keyword evidence="4" id="KW-1185">Reference proteome</keyword>
<protein>
    <submittedName>
        <fullName evidence="3">PepSY domain-containing protein</fullName>
    </submittedName>
</protein>
<proteinExistence type="predicted"/>
<feature type="transmembrane region" description="Helical" evidence="2">
    <location>
        <begin position="198"/>
        <end position="220"/>
    </location>
</feature>
<accession>A0A975H2M1</accession>
<feature type="region of interest" description="Disordered" evidence="1">
    <location>
        <begin position="523"/>
        <end position="543"/>
    </location>
</feature>
<keyword evidence="2" id="KW-0472">Membrane</keyword>
<dbReference type="Proteomes" id="UP000663903">
    <property type="component" value="Chromosome"/>
</dbReference>
<evidence type="ECO:0000256" key="2">
    <source>
        <dbReference type="SAM" id="Phobius"/>
    </source>
</evidence>
<name>A0A975H2M1_9BURK</name>
<dbReference type="KEGG" id="otd:J1M35_14655"/>
<evidence type="ECO:0000256" key="1">
    <source>
        <dbReference type="SAM" id="MobiDB-lite"/>
    </source>
</evidence>
<dbReference type="EMBL" id="CP071796">
    <property type="protein sequence ID" value="QTD44341.1"/>
    <property type="molecule type" value="Genomic_DNA"/>
</dbReference>
<dbReference type="AlphaFoldDB" id="A0A975H2M1"/>
<feature type="transmembrane region" description="Helical" evidence="2">
    <location>
        <begin position="354"/>
        <end position="375"/>
    </location>
</feature>
<feature type="transmembrane region" description="Helical" evidence="2">
    <location>
        <begin position="432"/>
        <end position="452"/>
    </location>
</feature>
<feature type="transmembrane region" description="Helical" evidence="2">
    <location>
        <begin position="464"/>
        <end position="488"/>
    </location>
</feature>
<feature type="transmembrane region" description="Helical" evidence="2">
    <location>
        <begin position="396"/>
        <end position="420"/>
    </location>
</feature>
<evidence type="ECO:0000313" key="3">
    <source>
        <dbReference type="EMBL" id="QTD44341.1"/>
    </source>
</evidence>
<feature type="transmembrane region" description="Helical" evidence="2">
    <location>
        <begin position="12"/>
        <end position="36"/>
    </location>
</feature>
<keyword evidence="2" id="KW-1133">Transmembrane helix</keyword>
<keyword evidence="2" id="KW-0812">Transmembrane</keyword>
<evidence type="ECO:0000313" key="4">
    <source>
        <dbReference type="Proteomes" id="UP000663903"/>
    </source>
</evidence>
<organism evidence="3 4">
    <name type="scientific">Ottowia testudinis</name>
    <dbReference type="NCBI Taxonomy" id="2816950"/>
    <lineage>
        <taxon>Bacteria</taxon>
        <taxon>Pseudomonadati</taxon>
        <taxon>Pseudomonadota</taxon>
        <taxon>Betaproteobacteria</taxon>
        <taxon>Burkholderiales</taxon>
        <taxon>Comamonadaceae</taxon>
        <taxon>Ottowia</taxon>
    </lineage>
</organism>
<sequence>MRAETIRIYKSVHTWTGILTGLALFIAFYAGALTVFKDALSQWSSPPSAEEAVPLDRWQPLVVRALQTQPEAAKELRLHLSAAAHLPAGPTWSVREAGADDHDTLSQRHYVARQDDAGGLRADVAAHSSLGEFIDTLHRVVGLPGDTDPNRWFMGMVAALYTLALVSGLIVLLPSLVKDLFALRVGKNLKRMWLDAHNVVGLFSLPFHLVMALTATVFAFHDGIYYVQDRLLHEGRLNRAFAAGQPPATGARDPSTLLPPTELVARVRVLSQGFEPTMLQYLRITGPRPLVRIWGNDAAHLSPRFMGGFAALDPYTGKVLSTDFMPGRQDGPNTVVASFFALHFGTYGGTPVRWMYFFLGLAGAWLFYSGNLLWMETRRRKAQRDSAESPPQRSDVRVMAALTVGVALGCMAGISLTIAASKWLHAAVERPLDWYFGVYYSVFLGSIAWALWRGAARAAPQLLWLTTACTLAIPATSLAACVLPALGLWAHLDLASLGVDATALVGGLGVAWMARASAQRARSTPSDSVWHQKQKISFQGNSG</sequence>
<reference evidence="3" key="1">
    <citation type="submission" date="2021-03" db="EMBL/GenBank/DDBJ databases">
        <title>Ottowia sp. 27C isolated from the cloaca of a Giant Asian pond turtle (Heosemys grandis).</title>
        <authorList>
            <person name="Spergser J."/>
            <person name="Busse H.-J."/>
        </authorList>
    </citation>
    <scope>NUCLEOTIDE SEQUENCE</scope>
    <source>
        <strain evidence="3">27C</strain>
    </source>
</reference>
<feature type="transmembrane region" description="Helical" evidence="2">
    <location>
        <begin position="152"/>
        <end position="177"/>
    </location>
</feature>
<dbReference type="PANTHER" id="PTHR34219:SF9">
    <property type="entry name" value="IRON-REGULATED INNER MEMBRANE PROTEIN"/>
    <property type="match status" value="1"/>
</dbReference>